<dbReference type="InterPro" id="IPR013656">
    <property type="entry name" value="PAS_4"/>
</dbReference>
<dbReference type="InterPro" id="IPR007895">
    <property type="entry name" value="MASE1"/>
</dbReference>
<feature type="transmembrane region" description="Helical" evidence="7">
    <location>
        <begin position="90"/>
        <end position="109"/>
    </location>
</feature>
<evidence type="ECO:0000313" key="9">
    <source>
        <dbReference type="EMBL" id="GGC04871.1"/>
    </source>
</evidence>
<evidence type="ECO:0000313" key="10">
    <source>
        <dbReference type="Proteomes" id="UP000608154"/>
    </source>
</evidence>
<evidence type="ECO:0000256" key="2">
    <source>
        <dbReference type="ARBA" id="ARBA00022475"/>
    </source>
</evidence>
<reference evidence="9" key="1">
    <citation type="journal article" date="2014" name="Int. J. Syst. Evol. Microbiol.">
        <title>Complete genome sequence of Corynebacterium casei LMG S-19264T (=DSM 44701T), isolated from a smear-ripened cheese.</title>
        <authorList>
            <consortium name="US DOE Joint Genome Institute (JGI-PGF)"/>
            <person name="Walter F."/>
            <person name="Albersmeier A."/>
            <person name="Kalinowski J."/>
            <person name="Ruckert C."/>
        </authorList>
    </citation>
    <scope>NUCLEOTIDE SEQUENCE</scope>
    <source>
        <strain evidence="9">CGMCC 1.15095</strain>
    </source>
</reference>
<gene>
    <name evidence="9" type="ORF">GCM10011494_24260</name>
</gene>
<sequence length="449" mass="48635">MVARKCTLKGPWHECVDGALIGGIGYTVLATTTIFLTSDGRNHATMWPADAIILALLLKHPKQHWPYILLAGWCGNLAANTLTRGWMPGLIFYGGINMAQTWLAAWLISRIDKSESVLANAGSTFRFILCAGLVAPVFGATLGSLATEGNYGEAFISSFVRWYLSNALGFLILAPFMQAVLDGSYGRSFKSKTPIEKLETLGLHGLHGLLTFFVFVQDKLPLLFLPISSLLLLAFKLGRSGAMVGAMTVALIGATAMFRGDGPVALVQYPPDVQEFYFQFYLAVLLATALPVAAIVSSRKETQQLLAEKEEALRLVMAHSPEGMVSFDLAGICRWADGPLQKYLGLAPAEILGRSVDVVSPLAHDIACKMRIAARTGHAHRGTFEFSPMLRPDIVLEGSIGLLKRNGSIAGTVVTLRDITSRKTSEDNRLSSRSSPIILRPGLRKSDSE</sequence>
<comment type="subcellular location">
    <subcellularLocation>
        <location evidence="1">Cell membrane</location>
        <topology evidence="1">Multi-pass membrane protein</topology>
    </subcellularLocation>
</comment>
<comment type="caution">
    <text evidence="9">The sequence shown here is derived from an EMBL/GenBank/DDBJ whole genome shotgun (WGS) entry which is preliminary data.</text>
</comment>
<feature type="transmembrane region" description="Helical" evidence="7">
    <location>
        <begin position="201"/>
        <end position="225"/>
    </location>
</feature>
<keyword evidence="4 7" id="KW-1133">Transmembrane helix</keyword>
<feature type="region of interest" description="Disordered" evidence="6">
    <location>
        <begin position="424"/>
        <end position="449"/>
    </location>
</feature>
<dbReference type="Proteomes" id="UP000608154">
    <property type="component" value="Unassembled WGS sequence"/>
</dbReference>
<dbReference type="AlphaFoldDB" id="A0A916X5Z6"/>
<dbReference type="InterPro" id="IPR035965">
    <property type="entry name" value="PAS-like_dom_sf"/>
</dbReference>
<organism evidence="9 10">
    <name type="scientific">Novosphingobium endophyticum</name>
    <dbReference type="NCBI Taxonomy" id="1955250"/>
    <lineage>
        <taxon>Bacteria</taxon>
        <taxon>Pseudomonadati</taxon>
        <taxon>Pseudomonadota</taxon>
        <taxon>Alphaproteobacteria</taxon>
        <taxon>Sphingomonadales</taxon>
        <taxon>Sphingomonadaceae</taxon>
        <taxon>Novosphingobium</taxon>
    </lineage>
</organism>
<dbReference type="Gene3D" id="3.30.450.20">
    <property type="entry name" value="PAS domain"/>
    <property type="match status" value="1"/>
</dbReference>
<keyword evidence="3 7" id="KW-0812">Transmembrane</keyword>
<evidence type="ECO:0000256" key="5">
    <source>
        <dbReference type="ARBA" id="ARBA00023136"/>
    </source>
</evidence>
<evidence type="ECO:0000256" key="6">
    <source>
        <dbReference type="SAM" id="MobiDB-lite"/>
    </source>
</evidence>
<feature type="domain" description="PAS" evidence="8">
    <location>
        <begin position="309"/>
        <end position="361"/>
    </location>
</feature>
<dbReference type="Pfam" id="PF08448">
    <property type="entry name" value="PAS_4"/>
    <property type="match status" value="1"/>
</dbReference>
<dbReference type="RefSeq" id="WP_188771810.1">
    <property type="nucleotide sequence ID" value="NZ_BMHK01000015.1"/>
</dbReference>
<feature type="transmembrane region" description="Helical" evidence="7">
    <location>
        <begin position="278"/>
        <end position="296"/>
    </location>
</feature>
<feature type="transmembrane region" description="Helical" evidence="7">
    <location>
        <begin position="159"/>
        <end position="181"/>
    </location>
</feature>
<evidence type="ECO:0000256" key="4">
    <source>
        <dbReference type="ARBA" id="ARBA00022989"/>
    </source>
</evidence>
<dbReference type="Pfam" id="PF05231">
    <property type="entry name" value="MASE1"/>
    <property type="match status" value="1"/>
</dbReference>
<reference evidence="9" key="2">
    <citation type="submission" date="2020-09" db="EMBL/GenBank/DDBJ databases">
        <authorList>
            <person name="Sun Q."/>
            <person name="Zhou Y."/>
        </authorList>
    </citation>
    <scope>NUCLEOTIDE SEQUENCE</scope>
    <source>
        <strain evidence="9">CGMCC 1.15095</strain>
    </source>
</reference>
<dbReference type="NCBIfam" id="TIGR00229">
    <property type="entry name" value="sensory_box"/>
    <property type="match status" value="1"/>
</dbReference>
<feature type="transmembrane region" description="Helical" evidence="7">
    <location>
        <begin position="124"/>
        <end position="147"/>
    </location>
</feature>
<name>A0A916X5Z6_9SPHN</name>
<dbReference type="PROSITE" id="PS50112">
    <property type="entry name" value="PAS"/>
    <property type="match status" value="1"/>
</dbReference>
<evidence type="ECO:0000259" key="8">
    <source>
        <dbReference type="PROSITE" id="PS50112"/>
    </source>
</evidence>
<feature type="transmembrane region" description="Helical" evidence="7">
    <location>
        <begin position="237"/>
        <end position="258"/>
    </location>
</feature>
<dbReference type="SUPFAM" id="SSF55785">
    <property type="entry name" value="PYP-like sensor domain (PAS domain)"/>
    <property type="match status" value="1"/>
</dbReference>
<dbReference type="GO" id="GO:0005886">
    <property type="term" value="C:plasma membrane"/>
    <property type="evidence" value="ECO:0007669"/>
    <property type="project" value="UniProtKB-SubCell"/>
</dbReference>
<protein>
    <recommendedName>
        <fullName evidence="8">PAS domain-containing protein</fullName>
    </recommendedName>
</protein>
<evidence type="ECO:0000256" key="3">
    <source>
        <dbReference type="ARBA" id="ARBA00022692"/>
    </source>
</evidence>
<feature type="compositionally biased region" description="Low complexity" evidence="6">
    <location>
        <begin position="431"/>
        <end position="441"/>
    </location>
</feature>
<keyword evidence="2" id="KW-1003">Cell membrane</keyword>
<evidence type="ECO:0000256" key="7">
    <source>
        <dbReference type="SAM" id="Phobius"/>
    </source>
</evidence>
<keyword evidence="10" id="KW-1185">Reference proteome</keyword>
<dbReference type="EMBL" id="BMHK01000015">
    <property type="protein sequence ID" value="GGC04871.1"/>
    <property type="molecule type" value="Genomic_DNA"/>
</dbReference>
<dbReference type="CDD" id="cd00130">
    <property type="entry name" value="PAS"/>
    <property type="match status" value="1"/>
</dbReference>
<proteinExistence type="predicted"/>
<evidence type="ECO:0000256" key="1">
    <source>
        <dbReference type="ARBA" id="ARBA00004651"/>
    </source>
</evidence>
<accession>A0A916X5Z6</accession>
<keyword evidence="5 7" id="KW-0472">Membrane</keyword>
<dbReference type="InterPro" id="IPR000014">
    <property type="entry name" value="PAS"/>
</dbReference>